<keyword evidence="2 5" id="KW-0812">Transmembrane</keyword>
<dbReference type="Proteomes" id="UP001458880">
    <property type="component" value="Unassembled WGS sequence"/>
</dbReference>
<keyword evidence="8" id="KW-1185">Reference proteome</keyword>
<comment type="caution">
    <text evidence="7">The sequence shown here is derived from an EMBL/GenBank/DDBJ whole genome shotgun (WGS) entry which is preliminary data.</text>
</comment>
<dbReference type="AlphaFoldDB" id="A0AAW1MYI9"/>
<feature type="transmembrane region" description="Helical" evidence="5">
    <location>
        <begin position="110"/>
        <end position="128"/>
    </location>
</feature>
<dbReference type="InterPro" id="IPR021109">
    <property type="entry name" value="Peptidase_aspartic_dom_sf"/>
</dbReference>
<evidence type="ECO:0000313" key="7">
    <source>
        <dbReference type="EMBL" id="KAK9751523.1"/>
    </source>
</evidence>
<name>A0AAW1MYI9_POPJA</name>
<keyword evidence="3 5" id="KW-1133">Transmembrane helix</keyword>
<dbReference type="Pfam" id="PF01490">
    <property type="entry name" value="Aa_trans"/>
    <property type="match status" value="1"/>
</dbReference>
<reference evidence="7 8" key="1">
    <citation type="journal article" date="2024" name="BMC Genomics">
        <title>De novo assembly and annotation of Popillia japonica's genome with initial clues to its potential as an invasive pest.</title>
        <authorList>
            <person name="Cucini C."/>
            <person name="Boschi S."/>
            <person name="Funari R."/>
            <person name="Cardaioli E."/>
            <person name="Iannotti N."/>
            <person name="Marturano G."/>
            <person name="Paoli F."/>
            <person name="Bruttini M."/>
            <person name="Carapelli A."/>
            <person name="Frati F."/>
            <person name="Nardi F."/>
        </authorList>
    </citation>
    <scope>NUCLEOTIDE SEQUENCE [LARGE SCALE GENOMIC DNA]</scope>
    <source>
        <strain evidence="7">DMR45628</strain>
    </source>
</reference>
<evidence type="ECO:0000256" key="1">
    <source>
        <dbReference type="ARBA" id="ARBA00004141"/>
    </source>
</evidence>
<evidence type="ECO:0000256" key="4">
    <source>
        <dbReference type="ARBA" id="ARBA00023136"/>
    </source>
</evidence>
<feature type="domain" description="Amino acid transporter transmembrane" evidence="6">
    <location>
        <begin position="30"/>
        <end position="385"/>
    </location>
</feature>
<proteinExistence type="predicted"/>
<evidence type="ECO:0000259" key="6">
    <source>
        <dbReference type="Pfam" id="PF01490"/>
    </source>
</evidence>
<evidence type="ECO:0000256" key="5">
    <source>
        <dbReference type="SAM" id="Phobius"/>
    </source>
</evidence>
<gene>
    <name evidence="7" type="ORF">QE152_g4937</name>
</gene>
<comment type="subcellular location">
    <subcellularLocation>
        <location evidence="1">Membrane</location>
        <topology evidence="1">Multi-pass membrane protein</topology>
    </subcellularLocation>
</comment>
<evidence type="ECO:0000256" key="3">
    <source>
        <dbReference type="ARBA" id="ARBA00022989"/>
    </source>
</evidence>
<keyword evidence="4 5" id="KW-0472">Membrane</keyword>
<feature type="transmembrane region" description="Helical" evidence="5">
    <location>
        <begin position="361"/>
        <end position="385"/>
    </location>
</feature>
<dbReference type="InterPro" id="IPR013057">
    <property type="entry name" value="AA_transpt_TM"/>
</dbReference>
<feature type="transmembrane region" description="Helical" evidence="5">
    <location>
        <begin position="148"/>
        <end position="166"/>
    </location>
</feature>
<feature type="transmembrane region" description="Helical" evidence="5">
    <location>
        <begin position="292"/>
        <end position="316"/>
    </location>
</feature>
<protein>
    <submittedName>
        <fullName evidence="7">Transmembrane amino acid transporter protein</fullName>
    </submittedName>
</protein>
<dbReference type="Pfam" id="PF13650">
    <property type="entry name" value="Asp_protease_2"/>
    <property type="match status" value="1"/>
</dbReference>
<dbReference type="GO" id="GO:0015179">
    <property type="term" value="F:L-amino acid transmembrane transporter activity"/>
    <property type="evidence" value="ECO:0007669"/>
    <property type="project" value="TreeGrafter"/>
</dbReference>
<dbReference type="GO" id="GO:0005774">
    <property type="term" value="C:vacuolar membrane"/>
    <property type="evidence" value="ECO:0007669"/>
    <property type="project" value="TreeGrafter"/>
</dbReference>
<dbReference type="PANTHER" id="PTHR22950">
    <property type="entry name" value="AMINO ACID TRANSPORTER"/>
    <property type="match status" value="1"/>
</dbReference>
<accession>A0AAW1MYI9</accession>
<dbReference type="PANTHER" id="PTHR22950:SF703">
    <property type="entry name" value="AMINO ACID TRANSPORTER TRANSMEMBRANE DOMAIN-CONTAINING PROTEIN"/>
    <property type="match status" value="1"/>
</dbReference>
<dbReference type="EMBL" id="JASPKY010000027">
    <property type="protein sequence ID" value="KAK9751523.1"/>
    <property type="molecule type" value="Genomic_DNA"/>
</dbReference>
<feature type="transmembrane region" description="Helical" evidence="5">
    <location>
        <begin position="216"/>
        <end position="240"/>
    </location>
</feature>
<evidence type="ECO:0000313" key="8">
    <source>
        <dbReference type="Proteomes" id="UP001458880"/>
    </source>
</evidence>
<feature type="transmembrane region" description="Helical" evidence="5">
    <location>
        <begin position="252"/>
        <end position="272"/>
    </location>
</feature>
<sequence length="839" mass="95030">MALSEKTVLLPTNRQENVRARTLTLFFAIICIIDIFGVFPIITLPTTIINCGVYGLLFACVICSLQIYSATLLGKSWLLACKLQSSFIEKDRYPYTALVELTFGKKLSKCVTILLNVTVFGGGIPNLIVASQNLNLFTINLFGVDISYCWWILIVGTFLCPILWLGSPKDMKLVCSLSVLTVASVFFLVIICLLQINWEPESMQQGHGTNFGENSIWINIIIAYGVLIFQFDIHPTVLAIQIDMEKRCKINFAIFYGFGASLIMFIIIYVLVYIKLGVNINSSILESLPTSVFLHLSALMVAFQLCLSSAISNCALYQNLEDYAGISKDFSYQRCVLRSSLTILAIILAECVPQFDLIMSVIGGVLTGPLVFIFPPLVYMKLLLINTTDNLIKLKIIEHPLKVKNGEDIRYNSILKETEIKKNLKLNVNESKKQVLVGLWSKQVCDAMFARKHYTTDQLFHDLLDYEQMKKERTSRVMYCLPENTTQRISYSTIYLIMNKWRRKEQADFDPNLKYFQEATLNGNPIKSYVDLGSQCVMIREADANVLNVKIEPLDKPMQIRGFGEGAITPIGKFNALLKVDQARAETEILVVPNSCQKIPLVIGQPFTEQKHIVLVRKGDVLRIFHDDQPDVDSLQNFKVPALPEAKINLWAKVPALPEAKINLWAKETCVIPANYVGFVTVYSDLEKSKNVYIENQMMYSCVYIENQMVYRKCVPRCIVELDENGETNIPVINATGREIEVKEDEKMFRGVQCEEVAEIVSCINQVREEENRKPLTREEINLNPNVNDKDESNLIKILNDYRDCFAKNLQELGVSSTVKCEIETVTDSSPLADHYEMA</sequence>
<dbReference type="Gene3D" id="2.40.70.10">
    <property type="entry name" value="Acid Proteases"/>
    <property type="match status" value="1"/>
</dbReference>
<feature type="transmembrane region" description="Helical" evidence="5">
    <location>
        <begin position="23"/>
        <end position="42"/>
    </location>
</feature>
<feature type="transmembrane region" description="Helical" evidence="5">
    <location>
        <begin position="54"/>
        <end position="74"/>
    </location>
</feature>
<feature type="transmembrane region" description="Helical" evidence="5">
    <location>
        <begin position="173"/>
        <end position="196"/>
    </location>
</feature>
<organism evidence="7 8">
    <name type="scientific">Popillia japonica</name>
    <name type="common">Japanese beetle</name>
    <dbReference type="NCBI Taxonomy" id="7064"/>
    <lineage>
        <taxon>Eukaryota</taxon>
        <taxon>Metazoa</taxon>
        <taxon>Ecdysozoa</taxon>
        <taxon>Arthropoda</taxon>
        <taxon>Hexapoda</taxon>
        <taxon>Insecta</taxon>
        <taxon>Pterygota</taxon>
        <taxon>Neoptera</taxon>
        <taxon>Endopterygota</taxon>
        <taxon>Coleoptera</taxon>
        <taxon>Polyphaga</taxon>
        <taxon>Scarabaeiformia</taxon>
        <taxon>Scarabaeidae</taxon>
        <taxon>Rutelinae</taxon>
        <taxon>Popillia</taxon>
    </lineage>
</organism>
<evidence type="ECO:0000256" key="2">
    <source>
        <dbReference type="ARBA" id="ARBA00022692"/>
    </source>
</evidence>